<dbReference type="OrthoDB" id="5972665at2759"/>
<dbReference type="Pfam" id="PF03351">
    <property type="entry name" value="DOMON"/>
    <property type="match status" value="1"/>
</dbReference>
<dbReference type="CDD" id="cd09631">
    <property type="entry name" value="DOMON_DOH"/>
    <property type="match status" value="1"/>
</dbReference>
<organism evidence="3">
    <name type="scientific">Acropora millepora</name>
    <name type="common">Staghorn coral</name>
    <name type="synonym">Heteropora millepora</name>
    <dbReference type="NCBI Taxonomy" id="45264"/>
    <lineage>
        <taxon>Eukaryota</taxon>
        <taxon>Metazoa</taxon>
        <taxon>Cnidaria</taxon>
        <taxon>Anthozoa</taxon>
        <taxon>Hexacorallia</taxon>
        <taxon>Scleractinia</taxon>
        <taxon>Astrocoeniina</taxon>
        <taxon>Acroporidae</taxon>
        <taxon>Acropora</taxon>
    </lineage>
</organism>
<dbReference type="AlphaFoldDB" id="D7NNB6"/>
<dbReference type="GO" id="GO:0004500">
    <property type="term" value="F:dopamine beta-monooxygenase activity"/>
    <property type="evidence" value="ECO:0007669"/>
    <property type="project" value="InterPro"/>
</dbReference>
<reference evidence="4" key="2">
    <citation type="journal article" date="2011" name="PLoS ONE">
        <title>Differential Gene Expression at Coral Settlement and Metamorphosis - A Subtractive Hybridization Study.</title>
        <authorList>
            <person name="Hayward D.C."/>
            <person name="Hetherington S."/>
            <person name="Behm C.A."/>
            <person name="Grasso L.C."/>
            <person name="Foret S."/>
            <person name="Miller D.J."/>
            <person name="Ball E.E."/>
        </authorList>
    </citation>
    <scope>NUCLEOTIDE SEQUENCE</scope>
</reference>
<dbReference type="PANTHER" id="PTHR10157">
    <property type="entry name" value="DOPAMINE BETA HYDROXYLASE RELATED"/>
    <property type="match status" value="1"/>
</dbReference>
<dbReference type="EMBL" id="JN631091">
    <property type="protein sequence ID" value="AET09739.1"/>
    <property type="molecule type" value="mRNA"/>
</dbReference>
<protein>
    <recommendedName>
        <fullName evidence="2">DOMON domain-containing protein</fullName>
    </recommendedName>
</protein>
<reference evidence="3" key="1">
    <citation type="journal article" date="2011" name="Dev. Biol.">
        <title>The biology of coral metamorphosis: molecular responses of larvae to inducers of settlement and metamorphosis.</title>
        <authorList>
            <person name="Grasso L.C."/>
            <person name="Negri A.P."/>
            <person name="Foret S."/>
            <person name="Saint R."/>
            <person name="Hayward D.C."/>
            <person name="Miller D.J."/>
            <person name="Ball E.E."/>
        </authorList>
    </citation>
    <scope>NUCLEOTIDE SEQUENCE</scope>
    <source>
        <strain evidence="3">D021-G4</strain>
    </source>
</reference>
<accession>D7NNB6</accession>
<evidence type="ECO:0000256" key="1">
    <source>
        <dbReference type="SAM" id="SignalP"/>
    </source>
</evidence>
<dbReference type="InterPro" id="IPR005018">
    <property type="entry name" value="DOMON_domain"/>
</dbReference>
<name>D7NNB6_ACRMI</name>
<dbReference type="EMBL" id="GQ228833">
    <property type="protein sequence ID" value="ADG44983.1"/>
    <property type="molecule type" value="mRNA"/>
</dbReference>
<evidence type="ECO:0000313" key="3">
    <source>
        <dbReference type="EMBL" id="ADG44983.1"/>
    </source>
</evidence>
<evidence type="ECO:0000259" key="2">
    <source>
        <dbReference type="PROSITE" id="PS50836"/>
    </source>
</evidence>
<dbReference type="PANTHER" id="PTHR10157:SF23">
    <property type="entry name" value="MOXD1 HOMOLOG 1"/>
    <property type="match status" value="1"/>
</dbReference>
<feature type="signal peptide" evidence="1">
    <location>
        <begin position="1"/>
        <end position="25"/>
    </location>
</feature>
<evidence type="ECO:0000313" key="4">
    <source>
        <dbReference type="EMBL" id="AET09739.1"/>
    </source>
</evidence>
<dbReference type="InterPro" id="IPR045266">
    <property type="entry name" value="DOH_DOMON"/>
</dbReference>
<dbReference type="PROSITE" id="PS50836">
    <property type="entry name" value="DOMON"/>
    <property type="match status" value="1"/>
</dbReference>
<keyword evidence="1" id="KW-0732">Signal</keyword>
<feature type="domain" description="DOMON" evidence="2">
    <location>
        <begin position="41"/>
        <end position="161"/>
    </location>
</feature>
<proteinExistence type="evidence at transcript level"/>
<feature type="chain" id="PRO_5010829908" description="DOMON domain-containing protein" evidence="1">
    <location>
        <begin position="26"/>
        <end position="253"/>
    </location>
</feature>
<dbReference type="InterPro" id="IPR000945">
    <property type="entry name" value="DBH-like"/>
</dbReference>
<sequence>MRVNLPITVFVVFTVFCFVVNDVQAHMHNMMKYASAMSPDMKFQLQWAYNDTGMLYFKMKCQGTGWCGVGFADSTVNTDGKNMASYDIAIGGYGSTGYLDDYWSDGRGRPAVDTEQSLTLIDANETNGYTMVDFMRPADTMQGQDLAIMNDTEVWIMYGAGPTDVTDTSTFDKHANDARQVLSMKYNLIAMAMAAAAEPTTAMGTMSMTSSVSATDSTMTESTPTTASATKCGGSHAVVPVIFVLIARFVFSS</sequence>